<dbReference type="PANTHER" id="PTHR47506">
    <property type="entry name" value="TRANSCRIPTIONAL REGULATORY PROTEIN"/>
    <property type="match status" value="1"/>
</dbReference>
<protein>
    <submittedName>
        <fullName evidence="6">Transcriptional regulator, TetR family</fullName>
    </submittedName>
</protein>
<dbReference type="STRING" id="497965.Cyan7822_4113"/>
<dbReference type="EMBL" id="CP002198">
    <property type="protein sequence ID" value="ADN16033.1"/>
    <property type="molecule type" value="Genomic_DNA"/>
</dbReference>
<reference evidence="7" key="1">
    <citation type="journal article" date="2011" name="MBio">
        <title>Novel metabolic attributes of the genus Cyanothece, comprising a group of unicellular nitrogen-fixing Cyanobacteria.</title>
        <authorList>
            <person name="Bandyopadhyay A."/>
            <person name="Elvitigala T."/>
            <person name="Welsh E."/>
            <person name="Stockel J."/>
            <person name="Liberton M."/>
            <person name="Min H."/>
            <person name="Sherman L.A."/>
            <person name="Pakrasi H.B."/>
        </authorList>
    </citation>
    <scope>NUCLEOTIDE SEQUENCE [LARGE SCALE GENOMIC DNA]</scope>
    <source>
        <strain evidence="7">PCC 7822</strain>
    </source>
</reference>
<dbReference type="PANTHER" id="PTHR47506:SF1">
    <property type="entry name" value="HTH-TYPE TRANSCRIPTIONAL REGULATOR YJDC"/>
    <property type="match status" value="1"/>
</dbReference>
<evidence type="ECO:0000256" key="4">
    <source>
        <dbReference type="PROSITE-ProRule" id="PRU00335"/>
    </source>
</evidence>
<evidence type="ECO:0000256" key="1">
    <source>
        <dbReference type="ARBA" id="ARBA00023015"/>
    </source>
</evidence>
<dbReference type="InterPro" id="IPR036271">
    <property type="entry name" value="Tet_transcr_reg_TetR-rel_C_sf"/>
</dbReference>
<organism evidence="6 7">
    <name type="scientific">Gloeothece verrucosa (strain PCC 7822)</name>
    <name type="common">Cyanothece sp. (strain PCC 7822)</name>
    <dbReference type="NCBI Taxonomy" id="497965"/>
    <lineage>
        <taxon>Bacteria</taxon>
        <taxon>Bacillati</taxon>
        <taxon>Cyanobacteriota</taxon>
        <taxon>Cyanophyceae</taxon>
        <taxon>Oscillatoriophycideae</taxon>
        <taxon>Chroococcales</taxon>
        <taxon>Aphanothecaceae</taxon>
        <taxon>Gloeothece</taxon>
        <taxon>Gloeothece verrucosa</taxon>
    </lineage>
</organism>
<evidence type="ECO:0000259" key="5">
    <source>
        <dbReference type="PROSITE" id="PS50977"/>
    </source>
</evidence>
<feature type="DNA-binding region" description="H-T-H motif" evidence="4">
    <location>
        <begin position="27"/>
        <end position="46"/>
    </location>
</feature>
<dbReference type="OrthoDB" id="9814200at2"/>
<sequence>MSENSTREKILSICKGLLQSKGYSSFSLEQVAELAETSRTNVYHHFQSKEDLVKETVIKYKNDFSDILDEIEAQNLSLRESLQSLIDTYAKVLEPDNRKICLCICLLPEFNNLSESIQQELRNFFDLQVNWVLKISQNVSPEITLSNDEAAMIIGSFEGIVTVARIKGGSEYFKSVTSSLVENLLLAHQN</sequence>
<accession>E0U7U6</accession>
<dbReference type="Gene3D" id="1.10.357.10">
    <property type="entry name" value="Tetracycline Repressor, domain 2"/>
    <property type="match status" value="1"/>
</dbReference>
<dbReference type="Pfam" id="PF00440">
    <property type="entry name" value="TetR_N"/>
    <property type="match status" value="1"/>
</dbReference>
<dbReference type="SUPFAM" id="SSF48498">
    <property type="entry name" value="Tetracyclin repressor-like, C-terminal domain"/>
    <property type="match status" value="1"/>
</dbReference>
<dbReference type="KEGG" id="cyj:Cyan7822_4113"/>
<evidence type="ECO:0000313" key="7">
    <source>
        <dbReference type="Proteomes" id="UP000008206"/>
    </source>
</evidence>
<dbReference type="PROSITE" id="PS50977">
    <property type="entry name" value="HTH_TETR_2"/>
    <property type="match status" value="1"/>
</dbReference>
<keyword evidence="2 4" id="KW-0238">DNA-binding</keyword>
<gene>
    <name evidence="6" type="ordered locus">Cyan7822_4113</name>
</gene>
<dbReference type="eggNOG" id="COG1309">
    <property type="taxonomic scope" value="Bacteria"/>
</dbReference>
<dbReference type="GO" id="GO:0003677">
    <property type="term" value="F:DNA binding"/>
    <property type="evidence" value="ECO:0007669"/>
    <property type="project" value="UniProtKB-UniRule"/>
</dbReference>
<evidence type="ECO:0000313" key="6">
    <source>
        <dbReference type="EMBL" id="ADN16033.1"/>
    </source>
</evidence>
<evidence type="ECO:0000256" key="2">
    <source>
        <dbReference type="ARBA" id="ARBA00023125"/>
    </source>
</evidence>
<keyword evidence="1" id="KW-0805">Transcription regulation</keyword>
<dbReference type="RefSeq" id="WP_013324099.1">
    <property type="nucleotide sequence ID" value="NC_014501.1"/>
</dbReference>
<dbReference type="Proteomes" id="UP000008206">
    <property type="component" value="Chromosome"/>
</dbReference>
<dbReference type="PRINTS" id="PR00455">
    <property type="entry name" value="HTHTETR"/>
</dbReference>
<name>E0U7U6_GLOV7</name>
<proteinExistence type="predicted"/>
<keyword evidence="3" id="KW-0804">Transcription</keyword>
<dbReference type="AlphaFoldDB" id="E0U7U6"/>
<feature type="domain" description="HTH tetR-type" evidence="5">
    <location>
        <begin position="4"/>
        <end position="64"/>
    </location>
</feature>
<dbReference type="InterPro" id="IPR009057">
    <property type="entry name" value="Homeodomain-like_sf"/>
</dbReference>
<dbReference type="SUPFAM" id="SSF46689">
    <property type="entry name" value="Homeodomain-like"/>
    <property type="match status" value="1"/>
</dbReference>
<evidence type="ECO:0000256" key="3">
    <source>
        <dbReference type="ARBA" id="ARBA00023163"/>
    </source>
</evidence>
<keyword evidence="7" id="KW-1185">Reference proteome</keyword>
<dbReference type="HOGENOM" id="CLU_069356_28_4_3"/>
<dbReference type="InterPro" id="IPR001647">
    <property type="entry name" value="HTH_TetR"/>
</dbReference>